<evidence type="ECO:0000313" key="3">
    <source>
        <dbReference type="EMBL" id="KLU90701.1"/>
    </source>
</evidence>
<evidence type="ECO:0000259" key="2">
    <source>
        <dbReference type="Pfam" id="PF13391"/>
    </source>
</evidence>
<reference evidence="3" key="1">
    <citation type="submission" date="2010-05" db="EMBL/GenBank/DDBJ databases">
        <title>The Genome Sequence of Magnaporthe poae strain ATCC 64411.</title>
        <authorList>
            <consortium name="The Broad Institute Genome Sequencing Platform"/>
            <consortium name="Broad Institute Genome Sequencing Center for Infectious Disease"/>
            <person name="Ma L.-J."/>
            <person name="Dead R."/>
            <person name="Young S."/>
            <person name="Zeng Q."/>
            <person name="Koehrsen M."/>
            <person name="Alvarado L."/>
            <person name="Berlin A."/>
            <person name="Chapman S.B."/>
            <person name="Chen Z."/>
            <person name="Freedman E."/>
            <person name="Gellesch M."/>
            <person name="Goldberg J."/>
            <person name="Griggs A."/>
            <person name="Gujja S."/>
            <person name="Heilman E.R."/>
            <person name="Heiman D."/>
            <person name="Hepburn T."/>
            <person name="Howarth C."/>
            <person name="Jen D."/>
            <person name="Larson L."/>
            <person name="Mehta T."/>
            <person name="Neiman D."/>
            <person name="Pearson M."/>
            <person name="Roberts A."/>
            <person name="Saif S."/>
            <person name="Shea T."/>
            <person name="Shenoy N."/>
            <person name="Sisk P."/>
            <person name="Stolte C."/>
            <person name="Sykes S."/>
            <person name="Walk T."/>
            <person name="White J."/>
            <person name="Yandava C."/>
            <person name="Haas B."/>
            <person name="Nusbaum C."/>
            <person name="Birren B."/>
        </authorList>
    </citation>
    <scope>NUCLEOTIDE SEQUENCE</scope>
    <source>
        <strain evidence="3">ATCC 64411</strain>
    </source>
</reference>
<reference evidence="4" key="5">
    <citation type="submission" date="2015-06" db="UniProtKB">
        <authorList>
            <consortium name="EnsemblFungi"/>
        </authorList>
    </citation>
    <scope>IDENTIFICATION</scope>
    <source>
        <strain evidence="4">ATCC 64411</strain>
    </source>
</reference>
<proteinExistence type="predicted"/>
<keyword evidence="5" id="KW-1185">Reference proteome</keyword>
<protein>
    <recommendedName>
        <fullName evidence="2">HNH nuclease domain-containing protein</fullName>
    </recommendedName>
</protein>
<dbReference type="EnsemblFungi" id="MAPG_10553T0">
    <property type="protein sequence ID" value="MAPG_10553T0"/>
    <property type="gene ID" value="MAPG_10553"/>
</dbReference>
<accession>A0A0C4ECW4</accession>
<dbReference type="Pfam" id="PF13391">
    <property type="entry name" value="HNH_2"/>
    <property type="match status" value="1"/>
</dbReference>
<dbReference type="OMA" id="NEREWWD"/>
<gene>
    <name evidence="3" type="ORF">MAPG_10553</name>
</gene>
<dbReference type="InterPro" id="IPR003615">
    <property type="entry name" value="HNH_nuc"/>
</dbReference>
<feature type="region of interest" description="Disordered" evidence="1">
    <location>
        <begin position="322"/>
        <end position="383"/>
    </location>
</feature>
<evidence type="ECO:0000256" key="1">
    <source>
        <dbReference type="SAM" id="MobiDB-lite"/>
    </source>
</evidence>
<dbReference type="eggNOG" id="ENOG502S5NF">
    <property type="taxonomic scope" value="Eukaryota"/>
</dbReference>
<reference evidence="4" key="4">
    <citation type="journal article" date="2015" name="G3 (Bethesda)">
        <title>Genome sequences of three phytopathogenic species of the Magnaporthaceae family of fungi.</title>
        <authorList>
            <person name="Okagaki L.H."/>
            <person name="Nunes C.C."/>
            <person name="Sailsbery J."/>
            <person name="Clay B."/>
            <person name="Brown D."/>
            <person name="John T."/>
            <person name="Oh Y."/>
            <person name="Young N."/>
            <person name="Fitzgerald M."/>
            <person name="Haas B.J."/>
            <person name="Zeng Q."/>
            <person name="Young S."/>
            <person name="Adiconis X."/>
            <person name="Fan L."/>
            <person name="Levin J.Z."/>
            <person name="Mitchell T.K."/>
            <person name="Okubara P.A."/>
            <person name="Farman M.L."/>
            <person name="Kohn L.M."/>
            <person name="Birren B."/>
            <person name="Ma L.-J."/>
            <person name="Dean R.A."/>
        </authorList>
    </citation>
    <scope>NUCLEOTIDE SEQUENCE</scope>
    <source>
        <strain evidence="4">ATCC 64411 / 73-15</strain>
    </source>
</reference>
<dbReference type="AlphaFoldDB" id="A0A0C4ECW4"/>
<reference evidence="5" key="2">
    <citation type="submission" date="2010-05" db="EMBL/GenBank/DDBJ databases">
        <title>The genome sequence of Magnaporthe poae strain ATCC 64411.</title>
        <authorList>
            <person name="Ma L.-J."/>
            <person name="Dead R."/>
            <person name="Young S."/>
            <person name="Zeng Q."/>
            <person name="Koehrsen M."/>
            <person name="Alvarado L."/>
            <person name="Berlin A."/>
            <person name="Chapman S.B."/>
            <person name="Chen Z."/>
            <person name="Freedman E."/>
            <person name="Gellesch M."/>
            <person name="Goldberg J."/>
            <person name="Griggs A."/>
            <person name="Gujja S."/>
            <person name="Heilman E.R."/>
            <person name="Heiman D."/>
            <person name="Hepburn T."/>
            <person name="Howarth C."/>
            <person name="Jen D."/>
            <person name="Larson L."/>
            <person name="Mehta T."/>
            <person name="Neiman D."/>
            <person name="Pearson M."/>
            <person name="Roberts A."/>
            <person name="Saif S."/>
            <person name="Shea T."/>
            <person name="Shenoy N."/>
            <person name="Sisk P."/>
            <person name="Stolte C."/>
            <person name="Sykes S."/>
            <person name="Walk T."/>
            <person name="White J."/>
            <person name="Yandava C."/>
            <person name="Haas B."/>
            <person name="Nusbaum C."/>
            <person name="Birren B."/>
        </authorList>
    </citation>
    <scope>NUCLEOTIDE SEQUENCE [LARGE SCALE GENOMIC DNA]</scope>
    <source>
        <strain evidence="5">ATCC 64411 / 73-15</strain>
    </source>
</reference>
<name>A0A0C4ECW4_MAGP6</name>
<sequence>MLPRPASDEPGTIPPSLIASAAEYVDFVYPGYDGDAISATFLSLPRLDDGGWSGFLSTGKPGRSRVDRPADGILRDRPYYYFHLTIPSGLPSSSSPQPYPIVTRFSDRNFPHRNLPALWARLQLQTSTDIPPPVAAGQHACVASNYTDGVEVAYCVPSNEREWWDSNSMTRYAKPSMRRFSTNPQDVPANLMPLRADLHRVFDERQLCFAPKTIEGPDAATTTTTTTTHDAQTRLLIHVFVPSPNGQVAGLWHNRTLHALPLGLSKECLIARFAYTVLSPSVFCSTFLSSTTVARRLCVRNPVTRKQEVKRESPEGCREILRAARSRSPKKRSAHSPGGGNNGDKKGHRRPYRPMCDSGPDSAKSTDSSDGEWERRGRKRARM</sequence>
<feature type="domain" description="HNH nuclease" evidence="2">
    <location>
        <begin position="141"/>
        <end position="209"/>
    </location>
</feature>
<organism evidence="4 5">
    <name type="scientific">Magnaporthiopsis poae (strain ATCC 64411 / 73-15)</name>
    <name type="common">Kentucky bluegrass fungus</name>
    <name type="synonym">Magnaporthe poae</name>
    <dbReference type="NCBI Taxonomy" id="644358"/>
    <lineage>
        <taxon>Eukaryota</taxon>
        <taxon>Fungi</taxon>
        <taxon>Dikarya</taxon>
        <taxon>Ascomycota</taxon>
        <taxon>Pezizomycotina</taxon>
        <taxon>Sordariomycetes</taxon>
        <taxon>Sordariomycetidae</taxon>
        <taxon>Magnaporthales</taxon>
        <taxon>Magnaporthaceae</taxon>
        <taxon>Magnaporthiopsis</taxon>
    </lineage>
</organism>
<dbReference type="EMBL" id="ADBL01002358">
    <property type="status" value="NOT_ANNOTATED_CDS"/>
    <property type="molecule type" value="Genomic_DNA"/>
</dbReference>
<evidence type="ECO:0000313" key="5">
    <source>
        <dbReference type="Proteomes" id="UP000011715"/>
    </source>
</evidence>
<dbReference type="EMBL" id="GL876975">
    <property type="protein sequence ID" value="KLU90701.1"/>
    <property type="molecule type" value="Genomic_DNA"/>
</dbReference>
<dbReference type="VEuPathDB" id="FungiDB:MAPG_10553"/>
<evidence type="ECO:0000313" key="4">
    <source>
        <dbReference type="EnsemblFungi" id="MAPG_10553T0"/>
    </source>
</evidence>
<reference evidence="3" key="3">
    <citation type="submission" date="2011-03" db="EMBL/GenBank/DDBJ databases">
        <title>Annotation of Magnaporthe poae ATCC 64411.</title>
        <authorList>
            <person name="Ma L.-J."/>
            <person name="Dead R."/>
            <person name="Young S.K."/>
            <person name="Zeng Q."/>
            <person name="Gargeya S."/>
            <person name="Fitzgerald M."/>
            <person name="Haas B."/>
            <person name="Abouelleil A."/>
            <person name="Alvarado L."/>
            <person name="Arachchi H.M."/>
            <person name="Berlin A."/>
            <person name="Brown A."/>
            <person name="Chapman S.B."/>
            <person name="Chen Z."/>
            <person name="Dunbar C."/>
            <person name="Freedman E."/>
            <person name="Gearin G."/>
            <person name="Gellesch M."/>
            <person name="Goldberg J."/>
            <person name="Griggs A."/>
            <person name="Gujja S."/>
            <person name="Heiman D."/>
            <person name="Howarth C."/>
            <person name="Larson L."/>
            <person name="Lui A."/>
            <person name="MacDonald P.J.P."/>
            <person name="Mehta T."/>
            <person name="Montmayeur A."/>
            <person name="Murphy C."/>
            <person name="Neiman D."/>
            <person name="Pearson M."/>
            <person name="Priest M."/>
            <person name="Roberts A."/>
            <person name="Saif S."/>
            <person name="Shea T."/>
            <person name="Shenoy N."/>
            <person name="Sisk P."/>
            <person name="Stolte C."/>
            <person name="Sykes S."/>
            <person name="Yandava C."/>
            <person name="Wortman J."/>
            <person name="Nusbaum C."/>
            <person name="Birren B."/>
        </authorList>
    </citation>
    <scope>NUCLEOTIDE SEQUENCE</scope>
    <source>
        <strain evidence="3">ATCC 64411</strain>
    </source>
</reference>
<dbReference type="Proteomes" id="UP000011715">
    <property type="component" value="Unassembled WGS sequence"/>
</dbReference>
<feature type="compositionally biased region" description="Basic residues" evidence="1">
    <location>
        <begin position="324"/>
        <end position="334"/>
    </location>
</feature>
<dbReference type="OrthoDB" id="4573675at2759"/>